<reference evidence="9 10" key="1">
    <citation type="journal article" date="2013" name="J. Bacteriol.">
        <title>Roles of HynAB and Ech, the only two hydrogenases found in the model sulfate reducer Desulfovibrio gigas.</title>
        <authorList>
            <person name="Morais-Silva F.O."/>
            <person name="Santos C.I."/>
            <person name="Rodrigues R."/>
            <person name="Pereira I.A."/>
            <person name="Rodrigues-Pousada C."/>
        </authorList>
    </citation>
    <scope>NUCLEOTIDE SEQUENCE [LARGE SCALE GENOMIC DNA]</scope>
    <source>
        <strain evidence="10">ATCC 19364 / DSM 1382 / NCIMB 9332 / VKM B-1759</strain>
    </source>
</reference>
<dbReference type="InterPro" id="IPR050627">
    <property type="entry name" value="Nitroreductase/BluB"/>
</dbReference>
<dbReference type="SUPFAM" id="SSF55469">
    <property type="entry name" value="FMN-dependent nitroreductase-like"/>
    <property type="match status" value="1"/>
</dbReference>
<keyword evidence="7" id="KW-0472">Membrane</keyword>
<feature type="domain" description="4Fe-4S ferredoxin-type" evidence="8">
    <location>
        <begin position="47"/>
        <end position="66"/>
    </location>
</feature>
<dbReference type="PANTHER" id="PTHR23026:SF90">
    <property type="entry name" value="IODOTYROSINE DEIODINASE 1"/>
    <property type="match status" value="1"/>
</dbReference>
<keyword evidence="6" id="KW-0411">Iron-sulfur</keyword>
<keyword evidence="4" id="KW-0560">Oxidoreductase</keyword>
<dbReference type="Proteomes" id="UP000016587">
    <property type="component" value="Chromosome"/>
</dbReference>
<reference evidence="10" key="2">
    <citation type="submission" date="2013-07" db="EMBL/GenBank/DDBJ databases">
        <authorList>
            <person name="Morais-Silva F.O."/>
            <person name="Rezende A.M."/>
            <person name="Pimentel C."/>
            <person name="Resende D.M."/>
            <person name="Santos C.I."/>
            <person name="Clemente C."/>
            <person name="de Oliveira L.M."/>
            <person name="da Silva S.M."/>
            <person name="Costa D.A."/>
            <person name="Varela-Raposo A."/>
            <person name="Horacio E.C.A."/>
            <person name="Matos M."/>
            <person name="Flores O."/>
            <person name="Ruiz J.C."/>
            <person name="Rodrigues-Pousada C."/>
        </authorList>
    </citation>
    <scope>NUCLEOTIDE SEQUENCE [LARGE SCALE GENOMIC DNA]</scope>
    <source>
        <strain evidence="10">ATCC 19364 / DSM 1382 / NCIMB 9332 / VKM B-1759</strain>
    </source>
</reference>
<gene>
    <name evidence="9" type="ORF">DGI_1466</name>
</gene>
<protein>
    <submittedName>
        <fullName evidence="9">Putative nitroreductase</fullName>
    </submittedName>
</protein>
<dbReference type="Gene3D" id="3.30.70.20">
    <property type="match status" value="1"/>
</dbReference>
<dbReference type="HOGENOM" id="CLU_070764_2_1_7"/>
<evidence type="ECO:0000256" key="4">
    <source>
        <dbReference type="ARBA" id="ARBA00023002"/>
    </source>
</evidence>
<keyword evidence="2" id="KW-0288">FMN</keyword>
<dbReference type="RefSeq" id="WP_021760117.1">
    <property type="nucleotide sequence ID" value="NC_022444.1"/>
</dbReference>
<name>T2G9P0_MEGG1</name>
<dbReference type="InterPro" id="IPR029479">
    <property type="entry name" value="Nitroreductase"/>
</dbReference>
<dbReference type="GO" id="GO:0046872">
    <property type="term" value="F:metal ion binding"/>
    <property type="evidence" value="ECO:0007669"/>
    <property type="project" value="UniProtKB-KW"/>
</dbReference>
<organism evidence="9 10">
    <name type="scientific">Megalodesulfovibrio gigas (strain ATCC 19364 / DSM 1382 / NCIMB 9332 / VKM B-1759)</name>
    <name type="common">Desulfovibrio gigas</name>
    <dbReference type="NCBI Taxonomy" id="1121448"/>
    <lineage>
        <taxon>Bacteria</taxon>
        <taxon>Pseudomonadati</taxon>
        <taxon>Thermodesulfobacteriota</taxon>
        <taxon>Desulfovibrionia</taxon>
        <taxon>Desulfovibrionales</taxon>
        <taxon>Desulfovibrionaceae</taxon>
        <taxon>Megalodesulfovibrio</taxon>
    </lineage>
</organism>
<dbReference type="GO" id="GO:0016491">
    <property type="term" value="F:oxidoreductase activity"/>
    <property type="evidence" value="ECO:0007669"/>
    <property type="project" value="UniProtKB-KW"/>
</dbReference>
<dbReference type="EMBL" id="CP006585">
    <property type="protein sequence ID" value="AGW13310.1"/>
    <property type="molecule type" value="Genomic_DNA"/>
</dbReference>
<dbReference type="InterPro" id="IPR000415">
    <property type="entry name" value="Nitroreductase-like"/>
</dbReference>
<dbReference type="Gene3D" id="3.40.109.10">
    <property type="entry name" value="NADH Oxidase"/>
    <property type="match status" value="1"/>
</dbReference>
<dbReference type="InterPro" id="IPR017896">
    <property type="entry name" value="4Fe4S_Fe-S-bd"/>
</dbReference>
<evidence type="ECO:0000256" key="3">
    <source>
        <dbReference type="ARBA" id="ARBA00022723"/>
    </source>
</evidence>
<sequence>MSSLYQEVRTIVDEERCIGCGLCVRVCPSRTLRMVDGKAKPTGRTSIQCGHCQAVCPTGAVQVTTLDPRTYEFATFSASSEWSGFGKDDPGVLARLMASRRSCRNFKDAPVSRDMLEDLVKLGIAAPSGTNSQRWTFTLLPTRAAVARHVEDVAGYFNALNKKAEKRWLRLGLRLLGQPELEQYYRSYYRAVARAYRDWQEHGIDRLFHSAPAAILVGCAPGASCPAEDALLATQNMLLGAHAMGLGTCLIGYAVAAMRRDPTIQQRLGVPGEECIYAVIALGWPDERYQHVALRRMPIIRVAGD</sequence>
<keyword evidence="1" id="KW-0285">Flavoprotein</keyword>
<keyword evidence="5" id="KW-0408">Iron</keyword>
<dbReference type="PROSITE" id="PS00198">
    <property type="entry name" value="4FE4S_FER_1"/>
    <property type="match status" value="1"/>
</dbReference>
<evidence type="ECO:0000256" key="7">
    <source>
        <dbReference type="SAM" id="Phobius"/>
    </source>
</evidence>
<evidence type="ECO:0000256" key="2">
    <source>
        <dbReference type="ARBA" id="ARBA00022643"/>
    </source>
</evidence>
<dbReference type="eggNOG" id="COG0778">
    <property type="taxonomic scope" value="Bacteria"/>
</dbReference>
<evidence type="ECO:0000256" key="6">
    <source>
        <dbReference type="ARBA" id="ARBA00023014"/>
    </source>
</evidence>
<keyword evidence="7" id="KW-0812">Transmembrane</keyword>
<dbReference type="Pfam" id="PF00037">
    <property type="entry name" value="Fer4"/>
    <property type="match status" value="1"/>
</dbReference>
<dbReference type="STRING" id="1121448.DGI_1466"/>
<accession>T2G9P0</accession>
<dbReference type="InterPro" id="IPR017900">
    <property type="entry name" value="4Fe4S_Fe_S_CS"/>
</dbReference>
<keyword evidence="7" id="KW-1133">Transmembrane helix</keyword>
<dbReference type="PANTHER" id="PTHR23026">
    <property type="entry name" value="NADPH NITROREDUCTASE"/>
    <property type="match status" value="1"/>
</dbReference>
<proteinExistence type="predicted"/>
<dbReference type="KEGG" id="dgg:DGI_1466"/>
<keyword evidence="3" id="KW-0479">Metal-binding</keyword>
<feature type="domain" description="4Fe-4S ferredoxin-type" evidence="8">
    <location>
        <begin position="8"/>
        <end position="37"/>
    </location>
</feature>
<dbReference type="PATRIC" id="fig|1121448.10.peg.1464"/>
<evidence type="ECO:0000313" key="10">
    <source>
        <dbReference type="Proteomes" id="UP000016587"/>
    </source>
</evidence>
<dbReference type="Pfam" id="PF00881">
    <property type="entry name" value="Nitroreductase"/>
    <property type="match status" value="1"/>
</dbReference>
<dbReference type="OrthoDB" id="368873at2"/>
<evidence type="ECO:0000313" key="9">
    <source>
        <dbReference type="EMBL" id="AGW13310.1"/>
    </source>
</evidence>
<evidence type="ECO:0000256" key="5">
    <source>
        <dbReference type="ARBA" id="ARBA00023004"/>
    </source>
</evidence>
<dbReference type="SUPFAM" id="SSF54862">
    <property type="entry name" value="4Fe-4S ferredoxins"/>
    <property type="match status" value="1"/>
</dbReference>
<feature type="transmembrane region" description="Helical" evidence="7">
    <location>
        <begin position="237"/>
        <end position="258"/>
    </location>
</feature>
<dbReference type="AlphaFoldDB" id="T2G9P0"/>
<evidence type="ECO:0000259" key="8">
    <source>
        <dbReference type="PROSITE" id="PS51379"/>
    </source>
</evidence>
<evidence type="ECO:0000256" key="1">
    <source>
        <dbReference type="ARBA" id="ARBA00022630"/>
    </source>
</evidence>
<keyword evidence="10" id="KW-1185">Reference proteome</keyword>
<dbReference type="GO" id="GO:0051536">
    <property type="term" value="F:iron-sulfur cluster binding"/>
    <property type="evidence" value="ECO:0007669"/>
    <property type="project" value="UniProtKB-KW"/>
</dbReference>
<dbReference type="eggNOG" id="COG1148">
    <property type="taxonomic scope" value="Bacteria"/>
</dbReference>
<dbReference type="PROSITE" id="PS51379">
    <property type="entry name" value="4FE4S_FER_2"/>
    <property type="match status" value="2"/>
</dbReference>